<dbReference type="RefSeq" id="WP_317491794.1">
    <property type="nucleotide sequence ID" value="NZ_CP136051.1"/>
</dbReference>
<dbReference type="EMBL" id="CP136051">
    <property type="protein sequence ID" value="WOK09174.1"/>
    <property type="molecule type" value="Genomic_DNA"/>
</dbReference>
<sequence>MKLVRIVAVCFFLVNLHTVSAQTAWSQLGGDIVGSADGDGLGAMLSISADGTIVAVGAPSADAGGSSFSTRGLVKVYAMQSGSWIQMGSTINGTEDGASFGASVSLSDDGTLLAIGAPHSASTFGEFSNSGQMKIYSWDGLLSDWSLETTVEAEAAGDNFGYAISISGDGSVIAVGAPISAAGGDSRGRVRVYDWNGSSLSSREDLNGATDFEGFGTAVSLNLDGSVLAVGAPSKNGSGGELIVGQVTSYSWNTTNYSNTGTLNGVAEYDSFGDEVSLSDDGTRLAVGVTKFFGGTSYVELFDFSTSWSSIGVINSANDTDGFGSSISLSGDGSHIAIGASANVTGSEGGRAEVYAYTGATWEKVDVDLTGDAAGDGAGTAVSISADGAFVAVGAPNNVAGGVNAGQVKVFEQALADLSAPTVAITSNEGEITNNSPFAITITFSEEVTGFVIGDIAVANGAAGNFATSDNTTFTADITPTADGTVTVNIAAAVAQDLGSNANTAAEEFSIVYDGTAPSVTIDALVTNDQTPALTGTIDDNTATIMVTVGDETNEATNHGDGTWTLADNALSSLAEAEYTASAIATDGLNESDEATALLTIDLTGPQIFFDNANLDGLAPFTDPVNISPLIVNIFFTEEATGLTLGEITIDGNVGTTGLSEVQESGVNFYMLAVPLQNESIDQEITITIPAGAAFDQAGNPNQEGSVIISYDITGPSVSSISTTGQSTTNTAPIAIEIVFDEKIRELAADDFTVGNGTIEGTPSSEDNITFTLNITPVNEGLVTIQLLADAVEDIAGNTNALGSDVFEMTYDITQPTVEISTQSAATATSPIVATVTFSEAMDPIALQDFTITGGTASGINTTGVGVYSLEVTPNPPAEGSTSTAGVEMTIALAAGKVQDAAGNTNTASNTLAVTFDDQLPVFNLFNNASQPLTAVSGNFTANFIITESASLFDINDITVTNGTKSNFRSESIFGSTRYRVDIALTGSEGVTITIPAGAVADAAGNENAETTFSIAVDNVGPTVTISSSASSPTKMNPIPVTFTFSEAVTGFAMDDIAANNFTVTAQPSTEDNITFSTTIAPAANGELTIALKDASVTDVAGNPLTNTGAFAITYDNVAPTLTIDGPNAVNTTDPFTLTLNFNEPISGLTADNFTIAGAAPGTITASSTSIYTVLLTPQEAGTISVTVKGFADLAGNANVDGVAKSILFDNTRPTVIISGTPAAPVNSKNPIKFTFTFNEVVSGFTVEDISVSNAEASNFTGSNAEYTADITPTTPGTVTLSLAENVAVDAAGNGNQGASASFVFNQKYSGGSGTEADPYLIATESDLRKISSNTEDVRAHFRQTADILMSNASYNPISSFYGVYDGQGFEIQGLTNIVPEIQRGTLYGDIGLVGLFIYTNGAILKNISLTAINIQAYQGVNVYSGAGLSVEATNTRIENCFVTGNIKGPANVGGLVGSAEGLSVIANSFTDIEVFTGPIPTLSVGGLIHSANDAGGGRAPLITDSYSLGNYSAPDGTIFGIGGLVVELLDGSKINNSFYAGIISSTSGPLGGLLKSGTSTADPSLEITVAEVNNSFWDKEWSGLETSALGGSGLTTSQMKTLATYTVAGWDFTNTWEYVWNSYPRLKWQKERHNKPFKISGKVLDENGNPFTNGTVNAFSFDGPKSVSVTPDASGNYSLALETGEYFLSVFPNDFNKYYRTYLGNTNRLDKSRVVFYDNIHTIQMVPNSPDVKLNGNGRVSGRVVQSTNGGRIVQGRVLEGNPLEGVTVMLIRVLDQEVMTSVQTDANGDFEITGIPAGSYQLVLGVDGVDLNLEGSTFTMDEAGTPIVISAAVGENGITFAIEKVLGVEDEIALSIYPNPAQDHINIAGMGQMTVRLLSLSGDVVSNTAFIDQITIDLGSLPQAMYLLEITNNSQQRTVRRIVKSN</sequence>
<dbReference type="Pfam" id="PF19078">
    <property type="entry name" value="Big_12"/>
    <property type="match status" value="7"/>
</dbReference>
<feature type="domain" description="Bacterial Ig-like" evidence="4">
    <location>
        <begin position="713"/>
        <end position="807"/>
    </location>
</feature>
<protein>
    <submittedName>
        <fullName evidence="5">Ig-like domain-containing protein</fullName>
    </submittedName>
</protein>
<feature type="domain" description="Bacterial Ig-like" evidence="4">
    <location>
        <begin position="417"/>
        <end position="509"/>
    </location>
</feature>
<feature type="domain" description="Bacterial Ig-like" evidence="4">
    <location>
        <begin position="1116"/>
        <end position="1202"/>
    </location>
</feature>
<organism evidence="5 6">
    <name type="scientific">Imperialibacter roseus</name>
    <dbReference type="NCBI Taxonomy" id="1324217"/>
    <lineage>
        <taxon>Bacteria</taxon>
        <taxon>Pseudomonadati</taxon>
        <taxon>Bacteroidota</taxon>
        <taxon>Cytophagia</taxon>
        <taxon>Cytophagales</taxon>
        <taxon>Flammeovirgaceae</taxon>
        <taxon>Imperialibacter</taxon>
    </lineage>
</organism>
<dbReference type="Pfam" id="PF13620">
    <property type="entry name" value="CarboxypepD_reg"/>
    <property type="match status" value="1"/>
</dbReference>
<dbReference type="NCBIfam" id="TIGR04183">
    <property type="entry name" value="Por_Secre_tail"/>
    <property type="match status" value="1"/>
</dbReference>
<dbReference type="InterPro" id="IPR008969">
    <property type="entry name" value="CarboxyPept-like_regulatory"/>
</dbReference>
<dbReference type="Gene3D" id="2.130.10.130">
    <property type="entry name" value="Integrin alpha, N-terminal"/>
    <property type="match status" value="2"/>
</dbReference>
<feature type="domain" description="Bacterial Ig-like" evidence="4">
    <location>
        <begin position="936"/>
        <end position="1014"/>
    </location>
</feature>
<feature type="chain" id="PRO_5045308694" evidence="2">
    <location>
        <begin position="22"/>
        <end position="1928"/>
    </location>
</feature>
<dbReference type="PANTHER" id="PTHR34677">
    <property type="match status" value="1"/>
</dbReference>
<dbReference type="SMART" id="SM00191">
    <property type="entry name" value="Int_alpha"/>
    <property type="match status" value="5"/>
</dbReference>
<dbReference type="InterPro" id="IPR028994">
    <property type="entry name" value="Integrin_alpha_N"/>
</dbReference>
<accession>A0ABZ0IXQ1</accession>
<dbReference type="SUPFAM" id="SSF69322">
    <property type="entry name" value="Tricorn protease domain 2"/>
    <property type="match status" value="1"/>
</dbReference>
<dbReference type="InterPro" id="IPR013783">
    <property type="entry name" value="Ig-like_fold"/>
</dbReference>
<dbReference type="PROSITE" id="PS51470">
    <property type="entry name" value="FG_GAP"/>
    <property type="match status" value="2"/>
</dbReference>
<keyword evidence="6" id="KW-1185">Reference proteome</keyword>
<dbReference type="SUPFAM" id="SSF49478">
    <property type="entry name" value="Cna protein B-type domain"/>
    <property type="match status" value="1"/>
</dbReference>
<dbReference type="Gene3D" id="2.160.20.110">
    <property type="match status" value="1"/>
</dbReference>
<evidence type="ECO:0000313" key="6">
    <source>
        <dbReference type="Proteomes" id="UP001302349"/>
    </source>
</evidence>
<feature type="domain" description="Bacterial Ig-like" evidence="4">
    <location>
        <begin position="812"/>
        <end position="913"/>
    </location>
</feature>
<dbReference type="Gene3D" id="2.60.40.10">
    <property type="entry name" value="Immunoglobulins"/>
    <property type="match status" value="1"/>
</dbReference>
<evidence type="ECO:0000256" key="2">
    <source>
        <dbReference type="SAM" id="SignalP"/>
    </source>
</evidence>
<feature type="domain" description="Secretion system C-terminal sorting" evidence="3">
    <location>
        <begin position="1858"/>
        <end position="1924"/>
    </location>
</feature>
<evidence type="ECO:0000313" key="5">
    <source>
        <dbReference type="EMBL" id="WOK09174.1"/>
    </source>
</evidence>
<dbReference type="InterPro" id="IPR014755">
    <property type="entry name" value="Cu-Rt/internalin_Ig-like"/>
</dbReference>
<name>A0ABZ0IXQ1_9BACT</name>
<gene>
    <name evidence="5" type="ORF">RT717_11055</name>
</gene>
<feature type="domain" description="Bacterial Ig-like" evidence="4">
    <location>
        <begin position="1210"/>
        <end position="1303"/>
    </location>
</feature>
<dbReference type="PANTHER" id="PTHR34677:SF3">
    <property type="entry name" value="BACTERIAL IG-LIKE DOMAIN-CONTAINING PROTEIN"/>
    <property type="match status" value="1"/>
</dbReference>
<dbReference type="Gene3D" id="2.60.40.1120">
    <property type="entry name" value="Carboxypeptidase-like, regulatory domain"/>
    <property type="match status" value="1"/>
</dbReference>
<feature type="domain" description="Bacterial Ig-like" evidence="4">
    <location>
        <begin position="1018"/>
        <end position="1106"/>
    </location>
</feature>
<evidence type="ECO:0000259" key="4">
    <source>
        <dbReference type="Pfam" id="PF19078"/>
    </source>
</evidence>
<dbReference type="Pfam" id="PF18962">
    <property type="entry name" value="Por_Secre_tail"/>
    <property type="match status" value="1"/>
</dbReference>
<dbReference type="InterPro" id="IPR013519">
    <property type="entry name" value="Int_alpha_beta-p"/>
</dbReference>
<dbReference type="InterPro" id="IPR044048">
    <property type="entry name" value="Big_12"/>
</dbReference>
<dbReference type="Proteomes" id="UP001302349">
    <property type="component" value="Chromosome"/>
</dbReference>
<feature type="signal peptide" evidence="2">
    <location>
        <begin position="1"/>
        <end position="21"/>
    </location>
</feature>
<keyword evidence="1 2" id="KW-0732">Signal</keyword>
<evidence type="ECO:0000256" key="1">
    <source>
        <dbReference type="ARBA" id="ARBA00022729"/>
    </source>
</evidence>
<dbReference type="Gene3D" id="2.60.40.1220">
    <property type="match status" value="1"/>
</dbReference>
<dbReference type="SUPFAM" id="SSF49464">
    <property type="entry name" value="Carboxypeptidase regulatory domain-like"/>
    <property type="match status" value="1"/>
</dbReference>
<proteinExistence type="predicted"/>
<dbReference type="InterPro" id="IPR026444">
    <property type="entry name" value="Secre_tail"/>
</dbReference>
<evidence type="ECO:0000259" key="3">
    <source>
        <dbReference type="Pfam" id="PF18962"/>
    </source>
</evidence>
<reference evidence="5 6" key="1">
    <citation type="journal article" date="2023" name="Microbiol. Resour. Announc.">
        <title>Complete Genome Sequence of Imperialibacter roseus strain P4T.</title>
        <authorList>
            <person name="Tizabi D.R."/>
            <person name="Bachvaroff T."/>
            <person name="Hill R.T."/>
        </authorList>
    </citation>
    <scope>NUCLEOTIDE SEQUENCE [LARGE SCALE GENOMIC DNA]</scope>
    <source>
        <strain evidence="5 6">P4T</strain>
    </source>
</reference>